<dbReference type="Pfam" id="PF08397">
    <property type="entry name" value="IMD"/>
    <property type="match status" value="1"/>
</dbReference>
<dbReference type="SUPFAM" id="SSF103657">
    <property type="entry name" value="BAR/IMD domain-like"/>
    <property type="match status" value="1"/>
</dbReference>
<dbReference type="InterPro" id="IPR013606">
    <property type="entry name" value="I-BAR_dom"/>
</dbReference>
<evidence type="ECO:0000313" key="2">
    <source>
        <dbReference type="Proteomes" id="UP000504611"/>
    </source>
</evidence>
<dbReference type="PROSITE" id="PS51338">
    <property type="entry name" value="IMD"/>
    <property type="match status" value="1"/>
</dbReference>
<dbReference type="GO" id="GO:0030838">
    <property type="term" value="P:positive regulation of actin filament polymerization"/>
    <property type="evidence" value="ECO:0007669"/>
    <property type="project" value="TreeGrafter"/>
</dbReference>
<organism evidence="2 3">
    <name type="scientific">Notothenia coriiceps</name>
    <name type="common">black rockcod</name>
    <dbReference type="NCBI Taxonomy" id="8208"/>
    <lineage>
        <taxon>Eukaryota</taxon>
        <taxon>Metazoa</taxon>
        <taxon>Chordata</taxon>
        <taxon>Craniata</taxon>
        <taxon>Vertebrata</taxon>
        <taxon>Euteleostomi</taxon>
        <taxon>Actinopterygii</taxon>
        <taxon>Neopterygii</taxon>
        <taxon>Teleostei</taxon>
        <taxon>Neoteleostei</taxon>
        <taxon>Acanthomorphata</taxon>
        <taxon>Eupercaria</taxon>
        <taxon>Perciformes</taxon>
        <taxon>Notothenioidei</taxon>
        <taxon>Nototheniidae</taxon>
        <taxon>Notothenia</taxon>
    </lineage>
</organism>
<dbReference type="AlphaFoldDB" id="A0A6I9NQ47"/>
<protein>
    <submittedName>
        <fullName evidence="3">Brain-specific angiogenesis inhibitor 1-associated protein 2-like protein 2</fullName>
    </submittedName>
</protein>
<dbReference type="GO" id="GO:0005829">
    <property type="term" value="C:cytosol"/>
    <property type="evidence" value="ECO:0007669"/>
    <property type="project" value="TreeGrafter"/>
</dbReference>
<evidence type="ECO:0000259" key="1">
    <source>
        <dbReference type="PROSITE" id="PS51338"/>
    </source>
</evidence>
<sequence>MDDFNPSLQKLVSLGNSYVHAFQDLAVTSEAYFGALSKIGERAFHTISSRSLGDVLIQISESQRRITVELDGVFRWFSMEVLREMDNNIRKDRTYISVSNLVF</sequence>
<dbReference type="GO" id="GO:0051764">
    <property type="term" value="P:actin crosslink formation"/>
    <property type="evidence" value="ECO:0007669"/>
    <property type="project" value="TreeGrafter"/>
</dbReference>
<dbReference type="PANTHER" id="PTHR14206">
    <property type="entry name" value="BRAIN-SPECIFIC ANGIOGENESIS INHIBITOR 1-ASSOCIATED PROTEIN 2"/>
    <property type="match status" value="1"/>
</dbReference>
<dbReference type="GeneID" id="104953245"/>
<proteinExistence type="predicted"/>
<dbReference type="Gene3D" id="1.20.1270.60">
    <property type="entry name" value="Arfaptin homology (AH) domain/BAR domain"/>
    <property type="match status" value="1"/>
</dbReference>
<dbReference type="KEGG" id="ncc:104953245"/>
<dbReference type="OrthoDB" id="9944156at2759"/>
<gene>
    <name evidence="3" type="primary">LOC104953245</name>
</gene>
<reference evidence="3" key="1">
    <citation type="submission" date="2025-08" db="UniProtKB">
        <authorList>
            <consortium name="RefSeq"/>
        </authorList>
    </citation>
    <scope>IDENTIFICATION</scope>
    <source>
        <tissue evidence="3">Muscle</tissue>
    </source>
</reference>
<dbReference type="PANTHER" id="PTHR14206:SF5">
    <property type="entry name" value="BRAIN-SPECIFIC ANGIOGENESIS INHIBITOR 1-ASSOCIATED PROTEIN 2-LIKE PROTEIN 2"/>
    <property type="match status" value="1"/>
</dbReference>
<evidence type="ECO:0000313" key="3">
    <source>
        <dbReference type="RefSeq" id="XP_010778502.1"/>
    </source>
</evidence>
<feature type="domain" description="IMD" evidence="1">
    <location>
        <begin position="1"/>
        <end position="103"/>
    </location>
</feature>
<dbReference type="RefSeq" id="XP_010778502.1">
    <property type="nucleotide sequence ID" value="XM_010780200.1"/>
</dbReference>
<dbReference type="GO" id="GO:0051017">
    <property type="term" value="P:actin filament bundle assembly"/>
    <property type="evidence" value="ECO:0007669"/>
    <property type="project" value="TreeGrafter"/>
</dbReference>
<keyword evidence="2" id="KW-1185">Reference proteome</keyword>
<dbReference type="Proteomes" id="UP000504611">
    <property type="component" value="Unplaced"/>
</dbReference>
<dbReference type="InterPro" id="IPR027267">
    <property type="entry name" value="AH/BAR_dom_sf"/>
</dbReference>
<accession>A0A6I9NQ47</accession>
<dbReference type="GO" id="GO:0005654">
    <property type="term" value="C:nucleoplasm"/>
    <property type="evidence" value="ECO:0007669"/>
    <property type="project" value="TreeGrafter"/>
</dbReference>
<dbReference type="GO" id="GO:0007009">
    <property type="term" value="P:plasma membrane organization"/>
    <property type="evidence" value="ECO:0007669"/>
    <property type="project" value="InterPro"/>
</dbReference>
<dbReference type="InterPro" id="IPR027681">
    <property type="entry name" value="IRSp53/IRTKS/Pinkbar"/>
</dbReference>
<name>A0A6I9NQ47_9TELE</name>